<reference evidence="1 2" key="1">
    <citation type="submission" date="2016-10" db="EMBL/GenBank/DDBJ databases">
        <authorList>
            <person name="de Groot N.N."/>
        </authorList>
    </citation>
    <scope>NUCLEOTIDE SEQUENCE [LARGE SCALE GENOMIC DNA]</scope>
    <source>
        <strain evidence="1 2">JCM 21544</strain>
    </source>
</reference>
<organism evidence="1 2">
    <name type="scientific">Pseudomonas indica</name>
    <dbReference type="NCBI Taxonomy" id="137658"/>
    <lineage>
        <taxon>Bacteria</taxon>
        <taxon>Pseudomonadati</taxon>
        <taxon>Pseudomonadota</taxon>
        <taxon>Gammaproteobacteria</taxon>
        <taxon>Pseudomonadales</taxon>
        <taxon>Pseudomonadaceae</taxon>
        <taxon>Pseudomonas</taxon>
    </lineage>
</organism>
<dbReference type="Proteomes" id="UP000198706">
    <property type="component" value="Unassembled WGS sequence"/>
</dbReference>
<name>A0A1G9GVM5_9PSED</name>
<evidence type="ECO:0008006" key="3">
    <source>
        <dbReference type="Google" id="ProtNLM"/>
    </source>
</evidence>
<keyword evidence="2" id="KW-1185">Reference proteome</keyword>
<dbReference type="AlphaFoldDB" id="A0A1G9GVM5"/>
<evidence type="ECO:0000313" key="1">
    <source>
        <dbReference type="EMBL" id="SDL04605.1"/>
    </source>
</evidence>
<dbReference type="RefSeq" id="WP_084338075.1">
    <property type="nucleotide sequence ID" value="NZ_CBKZNZ010000044.1"/>
</dbReference>
<accession>A0A1G9GVM5</accession>
<dbReference type="OrthoDB" id="6969162at2"/>
<sequence length="90" mass="9989">MTDALKFDMACQIIQSSFSPLGCECKRTENEGICVRLYDDSNTTRLLVKNIAPDKLTTIRSVSQLALEIKQALASSTMRNKVRTRSSGSM</sequence>
<protein>
    <recommendedName>
        <fullName evidence="3">DUF1652 domain-containing protein</fullName>
    </recommendedName>
</protein>
<gene>
    <name evidence="1" type="ORF">SAMN05216186_11419</name>
</gene>
<dbReference type="InterPro" id="IPR012448">
    <property type="entry name" value="DUF1652"/>
</dbReference>
<dbReference type="Pfam" id="PF07865">
    <property type="entry name" value="DUF1652"/>
    <property type="match status" value="1"/>
</dbReference>
<evidence type="ECO:0000313" key="2">
    <source>
        <dbReference type="Proteomes" id="UP000198706"/>
    </source>
</evidence>
<proteinExistence type="predicted"/>
<dbReference type="EMBL" id="FNFD01000014">
    <property type="protein sequence ID" value="SDL04605.1"/>
    <property type="molecule type" value="Genomic_DNA"/>
</dbReference>